<protein>
    <recommendedName>
        <fullName evidence="12">Olfactory receptor</fullName>
    </recommendedName>
</protein>
<keyword evidence="5 12" id="KW-0552">Olfaction</keyword>
<keyword evidence="15" id="KW-1185">Reference proteome</keyword>
<evidence type="ECO:0000256" key="3">
    <source>
        <dbReference type="ARBA" id="ARBA00022606"/>
    </source>
</evidence>
<dbReference type="PROSITE" id="PS00237">
    <property type="entry name" value="G_PROTEIN_RECEP_F1_1"/>
    <property type="match status" value="1"/>
</dbReference>
<evidence type="ECO:0000256" key="12">
    <source>
        <dbReference type="RuleBase" id="RU363047"/>
    </source>
</evidence>
<dbReference type="PANTHER" id="PTHR26452">
    <property type="entry name" value="OLFACTORY RECEPTOR"/>
    <property type="match status" value="1"/>
</dbReference>
<keyword evidence="3 12" id="KW-0716">Sensory transduction</keyword>
<comment type="similarity">
    <text evidence="11">Belongs to the G-protein coupled receptor 1 family.</text>
</comment>
<dbReference type="Pfam" id="PF13853">
    <property type="entry name" value="7tm_4"/>
    <property type="match status" value="1"/>
</dbReference>
<dbReference type="InterPro" id="IPR000276">
    <property type="entry name" value="GPCR_Rhodpsn"/>
</dbReference>
<dbReference type="InterPro" id="IPR000725">
    <property type="entry name" value="Olfact_rcpt"/>
</dbReference>
<dbReference type="InterPro" id="IPR050516">
    <property type="entry name" value="Olfactory_GPCR"/>
</dbReference>
<gene>
    <name evidence="14" type="ORF">NDU88_000569</name>
</gene>
<feature type="transmembrane region" description="Helical" evidence="12">
    <location>
        <begin position="141"/>
        <end position="162"/>
    </location>
</feature>
<evidence type="ECO:0000313" key="15">
    <source>
        <dbReference type="Proteomes" id="UP001066276"/>
    </source>
</evidence>
<dbReference type="EMBL" id="JANPWB010000011">
    <property type="protein sequence ID" value="KAJ1122064.1"/>
    <property type="molecule type" value="Genomic_DNA"/>
</dbReference>
<evidence type="ECO:0000256" key="5">
    <source>
        <dbReference type="ARBA" id="ARBA00022725"/>
    </source>
</evidence>
<dbReference type="PRINTS" id="PR00245">
    <property type="entry name" value="OLFACTORYR"/>
</dbReference>
<keyword evidence="6 12" id="KW-1133">Transmembrane helix</keyword>
<feature type="transmembrane region" description="Helical" evidence="12">
    <location>
        <begin position="98"/>
        <end position="120"/>
    </location>
</feature>
<evidence type="ECO:0000313" key="14">
    <source>
        <dbReference type="EMBL" id="KAJ1122064.1"/>
    </source>
</evidence>
<keyword evidence="2 12" id="KW-1003">Cell membrane</keyword>
<dbReference type="GO" id="GO:0005886">
    <property type="term" value="C:plasma membrane"/>
    <property type="evidence" value="ECO:0007669"/>
    <property type="project" value="UniProtKB-SubCell"/>
</dbReference>
<evidence type="ECO:0000256" key="11">
    <source>
        <dbReference type="RuleBase" id="RU000688"/>
    </source>
</evidence>
<accession>A0AAV7P4K4</accession>
<dbReference type="PRINTS" id="PR00237">
    <property type="entry name" value="GPCRRHODOPSN"/>
</dbReference>
<comment type="caution">
    <text evidence="14">The sequence shown here is derived from an EMBL/GenBank/DDBJ whole genome shotgun (WGS) entry which is preliminary data.</text>
</comment>
<feature type="transmembrane region" description="Helical" evidence="12">
    <location>
        <begin position="27"/>
        <end position="52"/>
    </location>
</feature>
<name>A0AAV7P4K4_PLEWA</name>
<reference evidence="14" key="1">
    <citation type="journal article" date="2022" name="bioRxiv">
        <title>Sequencing and chromosome-scale assembly of the giantPleurodeles waltlgenome.</title>
        <authorList>
            <person name="Brown T."/>
            <person name="Elewa A."/>
            <person name="Iarovenko S."/>
            <person name="Subramanian E."/>
            <person name="Araus A.J."/>
            <person name="Petzold A."/>
            <person name="Susuki M."/>
            <person name="Suzuki K.-i.T."/>
            <person name="Hayashi T."/>
            <person name="Toyoda A."/>
            <person name="Oliveira C."/>
            <person name="Osipova E."/>
            <person name="Leigh N.D."/>
            <person name="Simon A."/>
            <person name="Yun M.H."/>
        </authorList>
    </citation>
    <scope>NUCLEOTIDE SEQUENCE</scope>
    <source>
        <strain evidence="14">20211129_DDA</strain>
        <tissue evidence="14">Liver</tissue>
    </source>
</reference>
<evidence type="ECO:0000256" key="7">
    <source>
        <dbReference type="ARBA" id="ARBA00023040"/>
    </source>
</evidence>
<feature type="transmembrane region" description="Helical" evidence="12">
    <location>
        <begin position="238"/>
        <end position="261"/>
    </location>
</feature>
<evidence type="ECO:0000256" key="1">
    <source>
        <dbReference type="ARBA" id="ARBA00004651"/>
    </source>
</evidence>
<feature type="transmembrane region" description="Helical" evidence="12">
    <location>
        <begin position="59"/>
        <end position="78"/>
    </location>
</feature>
<dbReference type="PROSITE" id="PS50262">
    <property type="entry name" value="G_PROTEIN_RECEP_F1_2"/>
    <property type="match status" value="1"/>
</dbReference>
<dbReference type="GO" id="GO:0004930">
    <property type="term" value="F:G protein-coupled receptor activity"/>
    <property type="evidence" value="ECO:0007669"/>
    <property type="project" value="UniProtKB-KW"/>
</dbReference>
<dbReference type="AlphaFoldDB" id="A0AAV7P4K4"/>
<keyword evidence="4 11" id="KW-0812">Transmembrane</keyword>
<organism evidence="14 15">
    <name type="scientific">Pleurodeles waltl</name>
    <name type="common">Iberian ribbed newt</name>
    <dbReference type="NCBI Taxonomy" id="8319"/>
    <lineage>
        <taxon>Eukaryota</taxon>
        <taxon>Metazoa</taxon>
        <taxon>Chordata</taxon>
        <taxon>Craniata</taxon>
        <taxon>Vertebrata</taxon>
        <taxon>Euteleostomi</taxon>
        <taxon>Amphibia</taxon>
        <taxon>Batrachia</taxon>
        <taxon>Caudata</taxon>
        <taxon>Salamandroidea</taxon>
        <taxon>Salamandridae</taxon>
        <taxon>Pleurodelinae</taxon>
        <taxon>Pleurodeles</taxon>
    </lineage>
</organism>
<dbReference type="FunFam" id="1.20.1070.10:FF:000001">
    <property type="entry name" value="Olfactory receptor"/>
    <property type="match status" value="1"/>
</dbReference>
<dbReference type="SUPFAM" id="SSF81321">
    <property type="entry name" value="Family A G protein-coupled receptor-like"/>
    <property type="match status" value="1"/>
</dbReference>
<dbReference type="GO" id="GO:0004984">
    <property type="term" value="F:olfactory receptor activity"/>
    <property type="evidence" value="ECO:0007669"/>
    <property type="project" value="InterPro"/>
</dbReference>
<keyword evidence="8 12" id="KW-0472">Membrane</keyword>
<evidence type="ECO:0000256" key="2">
    <source>
        <dbReference type="ARBA" id="ARBA00022475"/>
    </source>
</evidence>
<dbReference type="Gene3D" id="1.20.1070.10">
    <property type="entry name" value="Rhodopsin 7-helix transmembrane proteins"/>
    <property type="match status" value="1"/>
</dbReference>
<dbReference type="CDD" id="cd13954">
    <property type="entry name" value="7tmA_OR"/>
    <property type="match status" value="1"/>
</dbReference>
<keyword evidence="7 11" id="KW-0297">G-protein coupled receptor</keyword>
<evidence type="ECO:0000256" key="8">
    <source>
        <dbReference type="ARBA" id="ARBA00023136"/>
    </source>
</evidence>
<evidence type="ECO:0000259" key="13">
    <source>
        <dbReference type="PROSITE" id="PS50262"/>
    </source>
</evidence>
<dbReference type="InterPro" id="IPR017452">
    <property type="entry name" value="GPCR_Rhodpsn_7TM"/>
</dbReference>
<evidence type="ECO:0000256" key="9">
    <source>
        <dbReference type="ARBA" id="ARBA00023170"/>
    </source>
</evidence>
<feature type="transmembrane region" description="Helical" evidence="12">
    <location>
        <begin position="193"/>
        <end position="226"/>
    </location>
</feature>
<comment type="subcellular location">
    <subcellularLocation>
        <location evidence="1 12">Cell membrane</location>
        <topology evidence="1 12">Multi-pass membrane protein</topology>
    </subcellularLocation>
</comment>
<keyword evidence="9 11" id="KW-0675">Receptor</keyword>
<feature type="transmembrane region" description="Helical" evidence="12">
    <location>
        <begin position="273"/>
        <end position="292"/>
    </location>
</feature>
<evidence type="ECO:0000256" key="4">
    <source>
        <dbReference type="ARBA" id="ARBA00022692"/>
    </source>
</evidence>
<evidence type="ECO:0000256" key="10">
    <source>
        <dbReference type="ARBA" id="ARBA00023224"/>
    </source>
</evidence>
<sequence>MEGDNRTSTTDFVILGLSDRPELQVPIFAALLVIYMITLVGNSVVLGIIYLSPQLHTPMYYFLGQMSFLDLCSISVTLPKAMTVHLNDLKTLSFGACIAQLYFFLFLVSTESVLLTAMAYDRYVAICNPLRYTTIMSKKSCAKLSAISWLIGVVDAVPHPLLTSRLSFCDSRQLRHFFCDLTALMKLTCGDSYIIVIMTFALGAPLGIGSTLLTMTSYALIISTILNIRSAAGRRQAFSTCSAHLSAVLLFYMTILCAYLRPMSMYSHGEDQLYSFFYAVMIPMLNPLIYTLRNKDVKNALRKACGKRKNIQEK</sequence>
<keyword evidence="10 11" id="KW-0807">Transducer</keyword>
<proteinExistence type="inferred from homology"/>
<dbReference type="Proteomes" id="UP001066276">
    <property type="component" value="Chromosome 7"/>
</dbReference>
<feature type="domain" description="G-protein coupled receptors family 1 profile" evidence="13">
    <location>
        <begin position="41"/>
        <end position="290"/>
    </location>
</feature>
<evidence type="ECO:0000256" key="6">
    <source>
        <dbReference type="ARBA" id="ARBA00022989"/>
    </source>
</evidence>